<keyword evidence="2" id="KW-1185">Reference proteome</keyword>
<gene>
    <name evidence="1" type="ORF">SCAR479_02202</name>
</gene>
<accession>A0ABR2X593</accession>
<sequence>MIILPTRHRRLRWKTFLAHIKAAFTSPSRTPTTRIEAGMSDSVLMKSFHNDSKSPAALDSMGKGCKSAPARAWETILECILSPYAESFPHKYIMAQIWSNRYAWTMVKWGIESSESSSLTARRARARWKQVTDKLALEPSRCPLSGSSPY</sequence>
<proteinExistence type="predicted"/>
<evidence type="ECO:0000313" key="2">
    <source>
        <dbReference type="Proteomes" id="UP001465668"/>
    </source>
</evidence>
<dbReference type="Proteomes" id="UP001465668">
    <property type="component" value="Unassembled WGS sequence"/>
</dbReference>
<dbReference type="EMBL" id="JARVKM010000251">
    <property type="protein sequence ID" value="KAK9768958.1"/>
    <property type="molecule type" value="Genomic_DNA"/>
</dbReference>
<name>A0ABR2X593_9PEZI</name>
<evidence type="ECO:0000313" key="1">
    <source>
        <dbReference type="EMBL" id="KAK9768958.1"/>
    </source>
</evidence>
<comment type="caution">
    <text evidence="1">The sequence shown here is derived from an EMBL/GenBank/DDBJ whole genome shotgun (WGS) entry which is preliminary data.</text>
</comment>
<protein>
    <submittedName>
        <fullName evidence="1">Uncharacterized protein</fullName>
    </submittedName>
</protein>
<organism evidence="1 2">
    <name type="scientific">Seiridium cardinale</name>
    <dbReference type="NCBI Taxonomy" id="138064"/>
    <lineage>
        <taxon>Eukaryota</taxon>
        <taxon>Fungi</taxon>
        <taxon>Dikarya</taxon>
        <taxon>Ascomycota</taxon>
        <taxon>Pezizomycotina</taxon>
        <taxon>Sordariomycetes</taxon>
        <taxon>Xylariomycetidae</taxon>
        <taxon>Amphisphaeriales</taxon>
        <taxon>Sporocadaceae</taxon>
        <taxon>Seiridium</taxon>
    </lineage>
</organism>
<reference evidence="1 2" key="1">
    <citation type="submission" date="2024-02" db="EMBL/GenBank/DDBJ databases">
        <title>First draft genome assembly of two strains of Seiridium cardinale.</title>
        <authorList>
            <person name="Emiliani G."/>
            <person name="Scali E."/>
        </authorList>
    </citation>
    <scope>NUCLEOTIDE SEQUENCE [LARGE SCALE GENOMIC DNA]</scope>
    <source>
        <strain evidence="1 2">BM-138-000479</strain>
    </source>
</reference>